<dbReference type="Proteomes" id="UP000628984">
    <property type="component" value="Unassembled WGS sequence"/>
</dbReference>
<dbReference type="NCBIfam" id="NF033510">
    <property type="entry name" value="Ca_tandemer"/>
    <property type="match status" value="5"/>
</dbReference>
<feature type="region of interest" description="Disordered" evidence="1">
    <location>
        <begin position="177"/>
        <end position="299"/>
    </location>
</feature>
<feature type="domain" description="Bacterial Ig" evidence="2">
    <location>
        <begin position="482"/>
        <end position="553"/>
    </location>
</feature>
<gene>
    <name evidence="3" type="ORF">GCM10011452_11500</name>
</gene>
<proteinExistence type="predicted"/>
<sequence>MVQAIDFAVRNSAGAVTHGIAGGEGSNFIQIGSGEQISLNVAQSSVLGYERKGANLIVHLVDGSDVVLNGYYDVAPGQLNRLYLSSNGEVTEVLLSDAGTAGPVAASYGPVDAWNKFSTLDDLRFEGADAFADAQIYSDEPAGMGALAPGLLGAGGLGAAALAAGLLGGVALLGGGSSGEGGDSTDNSGGDGTDDGDDDGTDDGTDDGDDDGTDDGDDDGDDDGTDDGDDDGNDDGDDDGTDDGDDDGTDDGDDDGTDDGDDDGTDRAEPTVDDPDHSETLTTNTEDPKLVITGTGEPGDHVTVVVGDRTQTTTITSNGTWGVEFSGENFPSDGNFSSEVTVTGGGFTYELDGPDFIIDMTPPPVSATRGVESVGDVENAAEYADGVTIAGRGEAGATVEVVIGGVSHTTTVGPRGNWSVTFTTSEIPSGEAVHEATITATDPLGNQTVITENVVIDTEIPLAITSPVMGDDYISASERSASAGITLSGTGEAGASIEVSVEGVTRSATVADDGSWSVNFAGTELRAGTYDSTVSVTSTDAAGNSTTETHVVHIDTEVRNFAGATDSVVNAADAAGDLEVTGTVEVGARVQVEWKGTWYNASVDASGNWSASIPASAIPAGESNVVLTMRATDHIGNVSTQTQTVRVDTLVNTLGLSGDIGGDGVINAAEHAQGVTISGFVEPNSTVEISLPNGATRTVTAGANGRWSADFASADLPSGDGVETTFTVTATDSVGNTDFFEEVVTIDTVAPPSPEITAVTPTKDGSGNAVGVRALYTEMTDDTYTFDRVDASGSVTHISATETDNQTFGETEFRFGSNVPDGSYLVINNADAAGNSSSTLLIVNTTSSVEVDLDRAGLSHFDFAAVDLTWAPDAQLTINDTQLHHLTGSDHTLIIKGDSRDDVTLDGDFHATGTRTMDGQSYTIYTLDGGAGSVLVDDDITTRTI</sequence>
<dbReference type="InterPro" id="IPR013783">
    <property type="entry name" value="Ig-like_fold"/>
</dbReference>
<dbReference type="Pfam" id="PF17936">
    <property type="entry name" value="Big_6"/>
    <property type="match status" value="1"/>
</dbReference>
<dbReference type="AlphaFoldDB" id="A0A918MIW9"/>
<dbReference type="RefSeq" id="WP_189632886.1">
    <property type="nucleotide sequence ID" value="NZ_BMYQ01000002.1"/>
</dbReference>
<evidence type="ECO:0000256" key="1">
    <source>
        <dbReference type="SAM" id="MobiDB-lite"/>
    </source>
</evidence>
<dbReference type="Gene3D" id="2.60.40.10">
    <property type="entry name" value="Immunoglobulins"/>
    <property type="match status" value="5"/>
</dbReference>
<protein>
    <recommendedName>
        <fullName evidence="2">Bacterial Ig domain-containing protein</fullName>
    </recommendedName>
</protein>
<keyword evidence="4" id="KW-1185">Reference proteome</keyword>
<evidence type="ECO:0000313" key="4">
    <source>
        <dbReference type="Proteomes" id="UP000628984"/>
    </source>
</evidence>
<comment type="caution">
    <text evidence="3">The sequence shown here is derived from an EMBL/GenBank/DDBJ whole genome shotgun (WGS) entry which is preliminary data.</text>
</comment>
<evidence type="ECO:0000313" key="3">
    <source>
        <dbReference type="EMBL" id="GGW25465.1"/>
    </source>
</evidence>
<dbReference type="InterPro" id="IPR041498">
    <property type="entry name" value="Big_6"/>
</dbReference>
<evidence type="ECO:0000259" key="2">
    <source>
        <dbReference type="Pfam" id="PF17936"/>
    </source>
</evidence>
<accession>A0A918MIW9</accession>
<feature type="compositionally biased region" description="Acidic residues" evidence="1">
    <location>
        <begin position="192"/>
        <end position="264"/>
    </location>
</feature>
<feature type="compositionally biased region" description="Basic and acidic residues" evidence="1">
    <location>
        <begin position="265"/>
        <end position="279"/>
    </location>
</feature>
<dbReference type="EMBL" id="BMYQ01000002">
    <property type="protein sequence ID" value="GGW25465.1"/>
    <property type="molecule type" value="Genomic_DNA"/>
</dbReference>
<reference evidence="3" key="2">
    <citation type="submission" date="2020-09" db="EMBL/GenBank/DDBJ databases">
        <authorList>
            <person name="Sun Q."/>
            <person name="Kim S."/>
        </authorList>
    </citation>
    <scope>NUCLEOTIDE SEQUENCE</scope>
    <source>
        <strain evidence="3">KCTC 23714</strain>
    </source>
</reference>
<reference evidence="3" key="1">
    <citation type="journal article" date="2014" name="Int. J. Syst. Evol. Microbiol.">
        <title>Complete genome sequence of Corynebacterium casei LMG S-19264T (=DSM 44701T), isolated from a smear-ripened cheese.</title>
        <authorList>
            <consortium name="US DOE Joint Genome Institute (JGI-PGF)"/>
            <person name="Walter F."/>
            <person name="Albersmeier A."/>
            <person name="Kalinowski J."/>
            <person name="Ruckert C."/>
        </authorList>
    </citation>
    <scope>NUCLEOTIDE SEQUENCE</scope>
    <source>
        <strain evidence="3">KCTC 23714</strain>
    </source>
</reference>
<organism evidence="3 4">
    <name type="scientific">Gemmobacter lanyuensis</name>
    <dbReference type="NCBI Taxonomy" id="1054497"/>
    <lineage>
        <taxon>Bacteria</taxon>
        <taxon>Pseudomonadati</taxon>
        <taxon>Pseudomonadota</taxon>
        <taxon>Alphaproteobacteria</taxon>
        <taxon>Rhodobacterales</taxon>
        <taxon>Paracoccaceae</taxon>
        <taxon>Gemmobacter</taxon>
    </lineage>
</organism>
<name>A0A918MIW9_9RHOB</name>